<dbReference type="GO" id="GO:0006508">
    <property type="term" value="P:proteolysis"/>
    <property type="evidence" value="ECO:0007669"/>
    <property type="project" value="TreeGrafter"/>
</dbReference>
<gene>
    <name evidence="2" type="ORF">GIL414_LOCUS84500</name>
</gene>
<dbReference type="PANTHER" id="PTHR11533:SF174">
    <property type="entry name" value="PUROMYCIN-SENSITIVE AMINOPEPTIDASE-RELATED"/>
    <property type="match status" value="1"/>
</dbReference>
<dbReference type="InterPro" id="IPR027268">
    <property type="entry name" value="Peptidase_M4/M1_CTD_sf"/>
</dbReference>
<dbReference type="GO" id="GO:0042277">
    <property type="term" value="F:peptide binding"/>
    <property type="evidence" value="ECO:0007669"/>
    <property type="project" value="TreeGrafter"/>
</dbReference>
<dbReference type="PANTHER" id="PTHR11533">
    <property type="entry name" value="PROTEASE M1 ZINC METALLOPROTEASE"/>
    <property type="match status" value="1"/>
</dbReference>
<dbReference type="GO" id="GO:0008270">
    <property type="term" value="F:zinc ion binding"/>
    <property type="evidence" value="ECO:0007669"/>
    <property type="project" value="InterPro"/>
</dbReference>
<dbReference type="Pfam" id="PF01433">
    <property type="entry name" value="Peptidase_M1"/>
    <property type="match status" value="1"/>
</dbReference>
<dbReference type="InterPro" id="IPR014782">
    <property type="entry name" value="Peptidase_M1_dom"/>
</dbReference>
<dbReference type="GO" id="GO:0043171">
    <property type="term" value="P:peptide catabolic process"/>
    <property type="evidence" value="ECO:0007669"/>
    <property type="project" value="TreeGrafter"/>
</dbReference>
<dbReference type="GO" id="GO:0016020">
    <property type="term" value="C:membrane"/>
    <property type="evidence" value="ECO:0007669"/>
    <property type="project" value="TreeGrafter"/>
</dbReference>
<dbReference type="GO" id="GO:0005737">
    <property type="term" value="C:cytoplasm"/>
    <property type="evidence" value="ECO:0007669"/>
    <property type="project" value="TreeGrafter"/>
</dbReference>
<organism evidence="2 3">
    <name type="scientific">Rotaria magnacalcarata</name>
    <dbReference type="NCBI Taxonomy" id="392030"/>
    <lineage>
        <taxon>Eukaryota</taxon>
        <taxon>Metazoa</taxon>
        <taxon>Spiralia</taxon>
        <taxon>Gnathifera</taxon>
        <taxon>Rotifera</taxon>
        <taxon>Eurotatoria</taxon>
        <taxon>Bdelloidea</taxon>
        <taxon>Philodinida</taxon>
        <taxon>Philodinidae</taxon>
        <taxon>Rotaria</taxon>
    </lineage>
</organism>
<evidence type="ECO:0000313" key="3">
    <source>
        <dbReference type="Proteomes" id="UP000681720"/>
    </source>
</evidence>
<protein>
    <recommendedName>
        <fullName evidence="1">Peptidase M1 membrane alanine aminopeptidase domain-containing protein</fullName>
    </recommendedName>
</protein>
<dbReference type="InterPro" id="IPR050344">
    <property type="entry name" value="Peptidase_M1_aminopeptidases"/>
</dbReference>
<dbReference type="GO" id="GO:0005615">
    <property type="term" value="C:extracellular space"/>
    <property type="evidence" value="ECO:0007669"/>
    <property type="project" value="TreeGrafter"/>
</dbReference>
<dbReference type="GO" id="GO:0070006">
    <property type="term" value="F:metalloaminopeptidase activity"/>
    <property type="evidence" value="ECO:0007669"/>
    <property type="project" value="TreeGrafter"/>
</dbReference>
<dbReference type="SUPFAM" id="SSF55486">
    <property type="entry name" value="Metalloproteases ('zincins'), catalytic domain"/>
    <property type="match status" value="1"/>
</dbReference>
<comment type="caution">
    <text evidence="2">The sequence shown here is derived from an EMBL/GenBank/DDBJ whole genome shotgun (WGS) entry which is preliminary data.</text>
</comment>
<reference evidence="2" key="1">
    <citation type="submission" date="2021-02" db="EMBL/GenBank/DDBJ databases">
        <authorList>
            <person name="Nowell W R."/>
        </authorList>
    </citation>
    <scope>NUCLEOTIDE SEQUENCE</scope>
</reference>
<dbReference type="Gene3D" id="2.60.40.1910">
    <property type="match status" value="1"/>
</dbReference>
<dbReference type="Proteomes" id="UP000681720">
    <property type="component" value="Unassembled WGS sequence"/>
</dbReference>
<evidence type="ECO:0000259" key="1">
    <source>
        <dbReference type="Pfam" id="PF01433"/>
    </source>
</evidence>
<dbReference type="Gene3D" id="1.10.390.10">
    <property type="entry name" value="Neutral Protease Domain 2"/>
    <property type="match status" value="1"/>
</dbReference>
<accession>A0A8S3JX90</accession>
<name>A0A8S3JX90_9BILA</name>
<dbReference type="AlphaFoldDB" id="A0A8S3JX90"/>
<proteinExistence type="predicted"/>
<dbReference type="EMBL" id="CAJOBJ010366556">
    <property type="protein sequence ID" value="CAF5221343.1"/>
    <property type="molecule type" value="Genomic_DNA"/>
</dbReference>
<sequence length="162" mass="18700">MVPDALHNSHPIEMSIEKPTEIDEIFDEITYGKGSSVIRLIHAYIGSEAFRRGLSNYLAEYSYKNTITDNLWSHLSRASNNSHLSSILSTWTKQMGYPLLTVKEKQKGNERLITIEQMRFLADGTKDDRLRWKIPIDICTKSSPNESVYQLYLNGEKKQEFL</sequence>
<evidence type="ECO:0000313" key="2">
    <source>
        <dbReference type="EMBL" id="CAF5221343.1"/>
    </source>
</evidence>
<feature type="non-terminal residue" evidence="2">
    <location>
        <position position="1"/>
    </location>
</feature>
<feature type="domain" description="Peptidase M1 membrane alanine aminopeptidase" evidence="1">
    <location>
        <begin position="3"/>
        <end position="91"/>
    </location>
</feature>